<dbReference type="PRINTS" id="PR00412">
    <property type="entry name" value="EPOXHYDRLASE"/>
</dbReference>
<accession>A0ABQ4GVD0</accession>
<dbReference type="InterPro" id="IPR000639">
    <property type="entry name" value="Epox_hydrolase-like"/>
</dbReference>
<dbReference type="EMBL" id="BOOF01000040">
    <property type="protein sequence ID" value="GIH65374.1"/>
    <property type="molecule type" value="Genomic_DNA"/>
</dbReference>
<evidence type="ECO:0000259" key="1">
    <source>
        <dbReference type="Pfam" id="PF00561"/>
    </source>
</evidence>
<reference evidence="2 3" key="1">
    <citation type="submission" date="2021-01" db="EMBL/GenBank/DDBJ databases">
        <title>Whole genome shotgun sequence of Microbispora siamensis NBRC 104113.</title>
        <authorList>
            <person name="Komaki H."/>
            <person name="Tamura T."/>
        </authorList>
    </citation>
    <scope>NUCLEOTIDE SEQUENCE [LARGE SCALE GENOMIC DNA]</scope>
    <source>
        <strain evidence="2 3">NBRC 104113</strain>
    </source>
</reference>
<dbReference type="PANTHER" id="PTHR43798:SF33">
    <property type="entry name" value="HYDROLASE, PUTATIVE (AFU_ORTHOLOGUE AFUA_2G14860)-RELATED"/>
    <property type="match status" value="1"/>
</dbReference>
<organism evidence="2 3">
    <name type="scientific">Microbispora siamensis</name>
    <dbReference type="NCBI Taxonomy" id="564413"/>
    <lineage>
        <taxon>Bacteria</taxon>
        <taxon>Bacillati</taxon>
        <taxon>Actinomycetota</taxon>
        <taxon>Actinomycetes</taxon>
        <taxon>Streptosporangiales</taxon>
        <taxon>Streptosporangiaceae</taxon>
        <taxon>Microbispora</taxon>
    </lineage>
</organism>
<proteinExistence type="predicted"/>
<keyword evidence="2" id="KW-0378">Hydrolase</keyword>
<dbReference type="PRINTS" id="PR00111">
    <property type="entry name" value="ABHYDROLASE"/>
</dbReference>
<evidence type="ECO:0000313" key="3">
    <source>
        <dbReference type="Proteomes" id="UP000660454"/>
    </source>
</evidence>
<dbReference type="InterPro" id="IPR000073">
    <property type="entry name" value="AB_hydrolase_1"/>
</dbReference>
<dbReference type="PANTHER" id="PTHR43798">
    <property type="entry name" value="MONOACYLGLYCEROL LIPASE"/>
    <property type="match status" value="1"/>
</dbReference>
<dbReference type="Pfam" id="PF00561">
    <property type="entry name" value="Abhydrolase_1"/>
    <property type="match status" value="1"/>
</dbReference>
<gene>
    <name evidence="2" type="ORF">Msi02_61910</name>
</gene>
<dbReference type="InterPro" id="IPR050266">
    <property type="entry name" value="AB_hydrolase_sf"/>
</dbReference>
<sequence length="311" mass="33367">METRHAGRGRRSGTMVAMAEGFSSTRVRLPGHVINCVVAGQGPAVLLLHGWPQTAHAWRDVVPLLAGRHTVVAPDLPGFGASSRPAGGYDKRTVAGILARLMAALGLTRYHLVGHDVGGQVAYPLAALYPEAVRSLTFVEAGIPGLGDSLAAANPLTGGSWHFGFNMVPDLPEFLLAGRERGYLEFMFRRDTVGLYVTDAIDDAAMDVYTRALAAPGAVRATMGYYRALPADIADNRELCAAGPLRVPALVVGARHGVGLGWLDTVQEAVADVSARWVEECGHYVPEERPAELARLLTEAWQKVEAYDRHE</sequence>
<dbReference type="Gene3D" id="3.40.50.1820">
    <property type="entry name" value="alpha/beta hydrolase"/>
    <property type="match status" value="1"/>
</dbReference>
<name>A0ABQ4GVD0_9ACTN</name>
<keyword evidence="3" id="KW-1185">Reference proteome</keyword>
<dbReference type="GO" id="GO:0016787">
    <property type="term" value="F:hydrolase activity"/>
    <property type="evidence" value="ECO:0007669"/>
    <property type="project" value="UniProtKB-KW"/>
</dbReference>
<comment type="caution">
    <text evidence="2">The sequence shown here is derived from an EMBL/GenBank/DDBJ whole genome shotgun (WGS) entry which is preliminary data.</text>
</comment>
<dbReference type="SUPFAM" id="SSF53474">
    <property type="entry name" value="alpha/beta-Hydrolases"/>
    <property type="match status" value="1"/>
</dbReference>
<protein>
    <submittedName>
        <fullName evidence="2">Epoxide hydrolase</fullName>
    </submittedName>
</protein>
<feature type="domain" description="AB hydrolase-1" evidence="1">
    <location>
        <begin position="43"/>
        <end position="151"/>
    </location>
</feature>
<dbReference type="InterPro" id="IPR029058">
    <property type="entry name" value="AB_hydrolase_fold"/>
</dbReference>
<evidence type="ECO:0000313" key="2">
    <source>
        <dbReference type="EMBL" id="GIH65374.1"/>
    </source>
</evidence>
<dbReference type="Proteomes" id="UP000660454">
    <property type="component" value="Unassembled WGS sequence"/>
</dbReference>